<dbReference type="AlphaFoldDB" id="A0A016W671"/>
<protein>
    <submittedName>
        <fullName evidence="1">Uncharacterized protein</fullName>
    </submittedName>
</protein>
<dbReference type="Proteomes" id="UP000024635">
    <property type="component" value="Unassembled WGS sequence"/>
</dbReference>
<organism evidence="1 2">
    <name type="scientific">Ancylostoma ceylanicum</name>
    <dbReference type="NCBI Taxonomy" id="53326"/>
    <lineage>
        <taxon>Eukaryota</taxon>
        <taxon>Metazoa</taxon>
        <taxon>Ecdysozoa</taxon>
        <taxon>Nematoda</taxon>
        <taxon>Chromadorea</taxon>
        <taxon>Rhabditida</taxon>
        <taxon>Rhabditina</taxon>
        <taxon>Rhabditomorpha</taxon>
        <taxon>Strongyloidea</taxon>
        <taxon>Ancylostomatidae</taxon>
        <taxon>Ancylostomatinae</taxon>
        <taxon>Ancylostoma</taxon>
    </lineage>
</organism>
<proteinExistence type="predicted"/>
<accession>A0A016W671</accession>
<dbReference type="EMBL" id="JARK01000772">
    <property type="protein sequence ID" value="EYC35046.1"/>
    <property type="molecule type" value="Genomic_DNA"/>
</dbReference>
<evidence type="ECO:0000313" key="1">
    <source>
        <dbReference type="EMBL" id="EYC35046.1"/>
    </source>
</evidence>
<comment type="caution">
    <text evidence="1">The sequence shown here is derived from an EMBL/GenBank/DDBJ whole genome shotgun (WGS) entry which is preliminary data.</text>
</comment>
<reference evidence="2" key="1">
    <citation type="journal article" date="2015" name="Nat. Genet.">
        <title>The genome and transcriptome of the zoonotic hookworm Ancylostoma ceylanicum identify infection-specific gene families.</title>
        <authorList>
            <person name="Schwarz E.M."/>
            <person name="Hu Y."/>
            <person name="Antoshechkin I."/>
            <person name="Miller M.M."/>
            <person name="Sternberg P.W."/>
            <person name="Aroian R.V."/>
        </authorList>
    </citation>
    <scope>NUCLEOTIDE SEQUENCE</scope>
    <source>
        <strain evidence="2">HY135</strain>
    </source>
</reference>
<name>A0A016W671_9BILA</name>
<keyword evidence="2" id="KW-1185">Reference proteome</keyword>
<gene>
    <name evidence="1" type="primary">Acey_s1173.g3728</name>
    <name evidence="1" type="ORF">Y032_1173g3728</name>
</gene>
<sequence>MAETSTSVKPVKVLRRLSRIIPSFLHGFGCFGNQSSIEKLQILLQKVHDALKTFAGANTVTLGSFNDGTTPGRRIS</sequence>
<evidence type="ECO:0000313" key="2">
    <source>
        <dbReference type="Proteomes" id="UP000024635"/>
    </source>
</evidence>